<dbReference type="AlphaFoldDB" id="A0A6G1IM23"/>
<protein>
    <submittedName>
        <fullName evidence="1">Uncharacterized protein</fullName>
    </submittedName>
</protein>
<dbReference type="Proteomes" id="UP000799291">
    <property type="component" value="Unassembled WGS sequence"/>
</dbReference>
<reference evidence="1" key="1">
    <citation type="journal article" date="2020" name="Stud. Mycol.">
        <title>101 Dothideomycetes genomes: a test case for predicting lifestyles and emergence of pathogens.</title>
        <authorList>
            <person name="Haridas S."/>
            <person name="Albert R."/>
            <person name="Binder M."/>
            <person name="Bloem J."/>
            <person name="Labutti K."/>
            <person name="Salamov A."/>
            <person name="Andreopoulos B."/>
            <person name="Baker S."/>
            <person name="Barry K."/>
            <person name="Bills G."/>
            <person name="Bluhm B."/>
            <person name="Cannon C."/>
            <person name="Castanera R."/>
            <person name="Culley D."/>
            <person name="Daum C."/>
            <person name="Ezra D."/>
            <person name="Gonzalez J."/>
            <person name="Henrissat B."/>
            <person name="Kuo A."/>
            <person name="Liang C."/>
            <person name="Lipzen A."/>
            <person name="Lutzoni F."/>
            <person name="Magnuson J."/>
            <person name="Mondo S."/>
            <person name="Nolan M."/>
            <person name="Ohm R."/>
            <person name="Pangilinan J."/>
            <person name="Park H.-J."/>
            <person name="Ramirez L."/>
            <person name="Alfaro M."/>
            <person name="Sun H."/>
            <person name="Tritt A."/>
            <person name="Yoshinaga Y."/>
            <person name="Zwiers L.-H."/>
            <person name="Turgeon B."/>
            <person name="Goodwin S."/>
            <person name="Spatafora J."/>
            <person name="Crous P."/>
            <person name="Grigoriev I."/>
        </authorList>
    </citation>
    <scope>NUCLEOTIDE SEQUENCE</scope>
    <source>
        <strain evidence="1">CBS 122367</strain>
    </source>
</reference>
<keyword evidence="2" id="KW-1185">Reference proteome</keyword>
<name>A0A6G1IM23_9PLEO</name>
<evidence type="ECO:0000313" key="1">
    <source>
        <dbReference type="EMBL" id="KAF2679195.1"/>
    </source>
</evidence>
<organism evidence="1 2">
    <name type="scientific">Lentithecium fluviatile CBS 122367</name>
    <dbReference type="NCBI Taxonomy" id="1168545"/>
    <lineage>
        <taxon>Eukaryota</taxon>
        <taxon>Fungi</taxon>
        <taxon>Dikarya</taxon>
        <taxon>Ascomycota</taxon>
        <taxon>Pezizomycotina</taxon>
        <taxon>Dothideomycetes</taxon>
        <taxon>Pleosporomycetidae</taxon>
        <taxon>Pleosporales</taxon>
        <taxon>Massarineae</taxon>
        <taxon>Lentitheciaceae</taxon>
        <taxon>Lentithecium</taxon>
    </lineage>
</organism>
<gene>
    <name evidence="1" type="ORF">K458DRAFT_314883</name>
</gene>
<dbReference type="EMBL" id="MU005605">
    <property type="protein sequence ID" value="KAF2679195.1"/>
    <property type="molecule type" value="Genomic_DNA"/>
</dbReference>
<sequence length="49" mass="5769">VLYTLYLTKLIKASGKLRFSYANNIYLYRVAYTLEKSNLLIIKNVRNVI</sequence>
<feature type="non-terminal residue" evidence="1">
    <location>
        <position position="1"/>
    </location>
</feature>
<evidence type="ECO:0000313" key="2">
    <source>
        <dbReference type="Proteomes" id="UP000799291"/>
    </source>
</evidence>
<proteinExistence type="predicted"/>
<accession>A0A6G1IM23</accession>